<dbReference type="InterPro" id="IPR036390">
    <property type="entry name" value="WH_DNA-bd_sf"/>
</dbReference>
<keyword evidence="3" id="KW-0238">DNA-binding</keyword>
<dbReference type="SUPFAM" id="SSF46785">
    <property type="entry name" value="Winged helix' DNA-binding domain"/>
    <property type="match status" value="1"/>
</dbReference>
<keyword evidence="4" id="KW-0804">Transcription</keyword>
<evidence type="ECO:0000313" key="7">
    <source>
        <dbReference type="Proteomes" id="UP001501787"/>
    </source>
</evidence>
<dbReference type="InterPro" id="IPR036388">
    <property type="entry name" value="WH-like_DNA-bd_sf"/>
</dbReference>
<dbReference type="InterPro" id="IPR000847">
    <property type="entry name" value="LysR_HTH_N"/>
</dbReference>
<sequence>MLLEGIETLLVLSEAKTMSKTGSLLFISQSAVSKRIHKLEKKLGKKLIEPQGRYVRLTHDAMALIESVGPTFNELRGQIHDQSMMDNHKTPIHIDCSETLIFGYFSDLLAAAIQQDKHLILSTNHTPIILENVKSGKATIGLSAGHLPNHTGLLTFHLFDEPFYIISQQPLTDLPATLITTDLSNPANAYQSAVLDTLGITPLMQLDSYHAAARLALSGAAAALMPLSIIRGLGIHSAHTHSFSALDALVRPVSVCVRQKNYSINRVQQLVKTLCDYKPPLL</sequence>
<evidence type="ECO:0000313" key="6">
    <source>
        <dbReference type="EMBL" id="GAA0312038.1"/>
    </source>
</evidence>
<protein>
    <submittedName>
        <fullName evidence="6">LysR family transcriptional regulator</fullName>
    </submittedName>
</protein>
<feature type="domain" description="HTH lysR-type" evidence="5">
    <location>
        <begin position="1"/>
        <end position="58"/>
    </location>
</feature>
<keyword evidence="7" id="KW-1185">Reference proteome</keyword>
<comment type="similarity">
    <text evidence="1">Belongs to the LysR transcriptional regulatory family.</text>
</comment>
<name>A0ABP3FD95_9GAMM</name>
<accession>A0ABP3FD95</accession>
<evidence type="ECO:0000259" key="5">
    <source>
        <dbReference type="PROSITE" id="PS50931"/>
    </source>
</evidence>
<dbReference type="RefSeq" id="WP_201503830.1">
    <property type="nucleotide sequence ID" value="NZ_BAAAFR010000001.1"/>
</dbReference>
<dbReference type="PROSITE" id="PS50931">
    <property type="entry name" value="HTH_LYSR"/>
    <property type="match status" value="1"/>
</dbReference>
<dbReference type="EMBL" id="BAAAFR010000001">
    <property type="protein sequence ID" value="GAA0312038.1"/>
    <property type="molecule type" value="Genomic_DNA"/>
</dbReference>
<dbReference type="Gene3D" id="1.10.10.10">
    <property type="entry name" value="Winged helix-like DNA-binding domain superfamily/Winged helix DNA-binding domain"/>
    <property type="match status" value="1"/>
</dbReference>
<evidence type="ECO:0000256" key="4">
    <source>
        <dbReference type="ARBA" id="ARBA00023163"/>
    </source>
</evidence>
<gene>
    <name evidence="6" type="ORF">GCM10009129_06730</name>
</gene>
<dbReference type="Pfam" id="PF00126">
    <property type="entry name" value="HTH_1"/>
    <property type="match status" value="1"/>
</dbReference>
<comment type="caution">
    <text evidence="6">The sequence shown here is derived from an EMBL/GenBank/DDBJ whole genome shotgun (WGS) entry which is preliminary data.</text>
</comment>
<reference evidence="7" key="1">
    <citation type="journal article" date="2019" name="Int. J. Syst. Evol. Microbiol.">
        <title>The Global Catalogue of Microorganisms (GCM) 10K type strain sequencing project: providing services to taxonomists for standard genome sequencing and annotation.</title>
        <authorList>
            <consortium name="The Broad Institute Genomics Platform"/>
            <consortium name="The Broad Institute Genome Sequencing Center for Infectious Disease"/>
            <person name="Wu L."/>
            <person name="Ma J."/>
        </authorList>
    </citation>
    <scope>NUCLEOTIDE SEQUENCE [LARGE SCALE GENOMIC DNA]</scope>
    <source>
        <strain evidence="7">JCM 16343</strain>
    </source>
</reference>
<keyword evidence="2" id="KW-0805">Transcription regulation</keyword>
<evidence type="ECO:0000256" key="2">
    <source>
        <dbReference type="ARBA" id="ARBA00023015"/>
    </source>
</evidence>
<proteinExistence type="inferred from homology"/>
<dbReference type="Pfam" id="PF03466">
    <property type="entry name" value="LysR_substrate"/>
    <property type="match status" value="1"/>
</dbReference>
<dbReference type="InterPro" id="IPR005119">
    <property type="entry name" value="LysR_subst-bd"/>
</dbReference>
<organism evidence="6 7">
    <name type="scientific">Psychrobacter aestuarii</name>
    <dbReference type="NCBI Taxonomy" id="556327"/>
    <lineage>
        <taxon>Bacteria</taxon>
        <taxon>Pseudomonadati</taxon>
        <taxon>Pseudomonadota</taxon>
        <taxon>Gammaproteobacteria</taxon>
        <taxon>Moraxellales</taxon>
        <taxon>Moraxellaceae</taxon>
        <taxon>Psychrobacter</taxon>
    </lineage>
</organism>
<dbReference type="PANTHER" id="PTHR30126">
    <property type="entry name" value="HTH-TYPE TRANSCRIPTIONAL REGULATOR"/>
    <property type="match status" value="1"/>
</dbReference>
<dbReference type="PANTHER" id="PTHR30126:SF94">
    <property type="entry name" value="LYSR FAMILY TRANSCRIPTIONAL REGULATOR"/>
    <property type="match status" value="1"/>
</dbReference>
<dbReference type="SUPFAM" id="SSF53850">
    <property type="entry name" value="Periplasmic binding protein-like II"/>
    <property type="match status" value="1"/>
</dbReference>
<evidence type="ECO:0000256" key="3">
    <source>
        <dbReference type="ARBA" id="ARBA00023125"/>
    </source>
</evidence>
<dbReference type="Proteomes" id="UP001501787">
    <property type="component" value="Unassembled WGS sequence"/>
</dbReference>
<evidence type="ECO:0000256" key="1">
    <source>
        <dbReference type="ARBA" id="ARBA00009437"/>
    </source>
</evidence>